<comment type="caution">
    <text evidence="2">The sequence shown here is derived from an EMBL/GenBank/DDBJ whole genome shotgun (WGS) entry which is preliminary data.</text>
</comment>
<proteinExistence type="predicted"/>
<keyword evidence="3" id="KW-1185">Reference proteome</keyword>
<gene>
    <name evidence="2" type="ORF">RAMLITH_01875</name>
</gene>
<accession>A0A7X6I4R3</accession>
<reference evidence="2 3" key="1">
    <citation type="journal article" date="2020" name="Nature">
        <title>Bacterial chemolithoautotrophy via manganese oxidation.</title>
        <authorList>
            <person name="Yu H."/>
            <person name="Leadbetter J.R."/>
        </authorList>
    </citation>
    <scope>NUCLEOTIDE SEQUENCE [LARGE SCALE GENOMIC DNA]</scope>
    <source>
        <strain evidence="2 3">RBP-1</strain>
    </source>
</reference>
<evidence type="ECO:0000313" key="3">
    <source>
        <dbReference type="Proteomes" id="UP000521868"/>
    </source>
</evidence>
<dbReference type="RefSeq" id="WP_168105638.1">
    <property type="nucleotide sequence ID" value="NZ_VTOX01000001.1"/>
</dbReference>
<organism evidence="2 3">
    <name type="scientific">Ramlibacter lithotrophicus</name>
    <dbReference type="NCBI Taxonomy" id="2606681"/>
    <lineage>
        <taxon>Bacteria</taxon>
        <taxon>Pseudomonadati</taxon>
        <taxon>Pseudomonadota</taxon>
        <taxon>Betaproteobacteria</taxon>
        <taxon>Burkholderiales</taxon>
        <taxon>Comamonadaceae</taxon>
        <taxon>Ramlibacter</taxon>
    </lineage>
</organism>
<feature type="compositionally biased region" description="Low complexity" evidence="1">
    <location>
        <begin position="30"/>
        <end position="61"/>
    </location>
</feature>
<dbReference type="AlphaFoldDB" id="A0A7X6I4R3"/>
<name>A0A7X6I4R3_9BURK</name>
<protein>
    <submittedName>
        <fullName evidence="2">Uncharacterized protein</fullName>
    </submittedName>
</protein>
<evidence type="ECO:0000256" key="1">
    <source>
        <dbReference type="SAM" id="MobiDB-lite"/>
    </source>
</evidence>
<dbReference type="EMBL" id="VTOX01000001">
    <property type="protein sequence ID" value="NKE64556.1"/>
    <property type="molecule type" value="Genomic_DNA"/>
</dbReference>
<evidence type="ECO:0000313" key="2">
    <source>
        <dbReference type="EMBL" id="NKE64556.1"/>
    </source>
</evidence>
<feature type="region of interest" description="Disordered" evidence="1">
    <location>
        <begin position="30"/>
        <end position="74"/>
    </location>
</feature>
<sequence length="74" mass="7624">MRGIFSVVGLLLVVAVVALLARKQLTSVAAPPASAGSSEAAAVAPAGTPRQQVQQFQQAVQESMQAPRPEPDTK</sequence>
<dbReference type="Proteomes" id="UP000521868">
    <property type="component" value="Unassembled WGS sequence"/>
</dbReference>